<gene>
    <name evidence="1" type="ORF">PG986_006028</name>
</gene>
<name>A0ABR1QJ99_9PEZI</name>
<proteinExistence type="predicted"/>
<organism evidence="1 2">
    <name type="scientific">Apiospora aurea</name>
    <dbReference type="NCBI Taxonomy" id="335848"/>
    <lineage>
        <taxon>Eukaryota</taxon>
        <taxon>Fungi</taxon>
        <taxon>Dikarya</taxon>
        <taxon>Ascomycota</taxon>
        <taxon>Pezizomycotina</taxon>
        <taxon>Sordariomycetes</taxon>
        <taxon>Xylariomycetidae</taxon>
        <taxon>Amphisphaeriales</taxon>
        <taxon>Apiosporaceae</taxon>
        <taxon>Apiospora</taxon>
    </lineage>
</organism>
<protein>
    <submittedName>
        <fullName evidence="1">Uncharacterized protein</fullName>
    </submittedName>
</protein>
<dbReference type="Proteomes" id="UP001391051">
    <property type="component" value="Unassembled WGS sequence"/>
</dbReference>
<comment type="caution">
    <text evidence="1">The sequence shown here is derived from an EMBL/GenBank/DDBJ whole genome shotgun (WGS) entry which is preliminary data.</text>
</comment>
<evidence type="ECO:0000313" key="2">
    <source>
        <dbReference type="Proteomes" id="UP001391051"/>
    </source>
</evidence>
<reference evidence="1 2" key="1">
    <citation type="submission" date="2023-01" db="EMBL/GenBank/DDBJ databases">
        <title>Analysis of 21 Apiospora genomes using comparative genomics revels a genus with tremendous synthesis potential of carbohydrate active enzymes and secondary metabolites.</title>
        <authorList>
            <person name="Sorensen T."/>
        </authorList>
    </citation>
    <scope>NUCLEOTIDE SEQUENCE [LARGE SCALE GENOMIC DNA]</scope>
    <source>
        <strain evidence="1 2">CBS 24483</strain>
    </source>
</reference>
<sequence length="113" mass="12103">MARQDNGELSLDPSAIRHIREGLEFLRIRGHGGVDTLPVRHSKVRVEEVRLSYAGPGAVLGDKVVALDVAGLEVAAVEADRHHAAAWELQAAETLEIGDFHGHGAAVCIRVTP</sequence>
<evidence type="ECO:0000313" key="1">
    <source>
        <dbReference type="EMBL" id="KAK7956806.1"/>
    </source>
</evidence>
<dbReference type="EMBL" id="JAQQWE010000004">
    <property type="protein sequence ID" value="KAK7956806.1"/>
    <property type="molecule type" value="Genomic_DNA"/>
</dbReference>
<keyword evidence="2" id="KW-1185">Reference proteome</keyword>
<dbReference type="GeneID" id="92075312"/>
<accession>A0ABR1QJ99</accession>
<dbReference type="RefSeq" id="XP_066702112.1">
    <property type="nucleotide sequence ID" value="XM_066842250.1"/>
</dbReference>